<comment type="caution">
    <text evidence="3">The sequence shown here is derived from an EMBL/GenBank/DDBJ whole genome shotgun (WGS) entry which is preliminary data.</text>
</comment>
<reference evidence="3 4" key="1">
    <citation type="submission" date="2024-11" db="EMBL/GenBank/DDBJ databases">
        <title>Chromosome-level genome assembly of the freshwater bivalve Anodonta woodiana.</title>
        <authorList>
            <person name="Chen X."/>
        </authorList>
    </citation>
    <scope>NUCLEOTIDE SEQUENCE [LARGE SCALE GENOMIC DNA]</scope>
    <source>
        <strain evidence="3">MN2024</strain>
        <tissue evidence="3">Gills</tissue>
    </source>
</reference>
<proteinExistence type="predicted"/>
<gene>
    <name evidence="2" type="ORF">ACJMK2_004864</name>
    <name evidence="3" type="ORF">ACJMK2_004924</name>
</gene>
<evidence type="ECO:0000313" key="2">
    <source>
        <dbReference type="EMBL" id="KAL3863088.1"/>
    </source>
</evidence>
<dbReference type="CDD" id="cd00077">
    <property type="entry name" value="HDc"/>
    <property type="match status" value="1"/>
</dbReference>
<sequence length="191" mass="21602">MDVTGKVNTIFSLYEKHGASNYLGECVSKTEHSIQCAMLAEKEECPNEVVLGAFLHDIGHLIGLDQGLEEMITDQVNLGTQDHCKVGGDYLREMGFSDIVCEIVAGHVEAKRYLVYKDHKYYKNLSSASKKTLEHQGGPMTSDEALAFEKSPLFDIIVRMRTWDEKAKEPDIELEPLEKYMKMCVDVLEHQ</sequence>
<evidence type="ECO:0000259" key="1">
    <source>
        <dbReference type="Pfam" id="PF01966"/>
    </source>
</evidence>
<dbReference type="InterPro" id="IPR003607">
    <property type="entry name" value="HD/PDEase_dom"/>
</dbReference>
<feature type="domain" description="HD" evidence="1">
    <location>
        <begin position="31"/>
        <end position="112"/>
    </location>
</feature>
<protein>
    <recommendedName>
        <fullName evidence="1">HD domain-containing protein</fullName>
    </recommendedName>
</protein>
<dbReference type="Pfam" id="PF01966">
    <property type="entry name" value="HD"/>
    <property type="match status" value="1"/>
</dbReference>
<dbReference type="InterPro" id="IPR006674">
    <property type="entry name" value="HD_domain"/>
</dbReference>
<dbReference type="EMBL" id="JBJQND010000010">
    <property type="protein sequence ID" value="KAL3863088.1"/>
    <property type="molecule type" value="Genomic_DNA"/>
</dbReference>
<evidence type="ECO:0000313" key="4">
    <source>
        <dbReference type="Proteomes" id="UP001634394"/>
    </source>
</evidence>
<dbReference type="PANTHER" id="PTHR40202:SF1">
    <property type="entry name" value="HD DOMAIN-CONTAINING PROTEIN"/>
    <property type="match status" value="1"/>
</dbReference>
<dbReference type="EMBL" id="JBJQND010000010">
    <property type="protein sequence ID" value="KAL3863155.1"/>
    <property type="molecule type" value="Genomic_DNA"/>
</dbReference>
<name>A0ABD3VRX7_SINWO</name>
<dbReference type="AlphaFoldDB" id="A0ABD3VRX7"/>
<keyword evidence="4" id="KW-1185">Reference proteome</keyword>
<dbReference type="PANTHER" id="PTHR40202">
    <property type="match status" value="1"/>
</dbReference>
<accession>A0ABD3VRX7</accession>
<dbReference type="Gene3D" id="1.10.3210.10">
    <property type="entry name" value="Hypothetical protein af1432"/>
    <property type="match status" value="1"/>
</dbReference>
<dbReference type="InterPro" id="IPR052567">
    <property type="entry name" value="OP_Dioxygenase"/>
</dbReference>
<evidence type="ECO:0000313" key="3">
    <source>
        <dbReference type="EMBL" id="KAL3863155.1"/>
    </source>
</evidence>
<dbReference type="Proteomes" id="UP001634394">
    <property type="component" value="Unassembled WGS sequence"/>
</dbReference>
<dbReference type="SUPFAM" id="SSF109604">
    <property type="entry name" value="HD-domain/PDEase-like"/>
    <property type="match status" value="1"/>
</dbReference>
<organism evidence="3 4">
    <name type="scientific">Sinanodonta woodiana</name>
    <name type="common">Chinese pond mussel</name>
    <name type="synonym">Anodonta woodiana</name>
    <dbReference type="NCBI Taxonomy" id="1069815"/>
    <lineage>
        <taxon>Eukaryota</taxon>
        <taxon>Metazoa</taxon>
        <taxon>Spiralia</taxon>
        <taxon>Lophotrochozoa</taxon>
        <taxon>Mollusca</taxon>
        <taxon>Bivalvia</taxon>
        <taxon>Autobranchia</taxon>
        <taxon>Heteroconchia</taxon>
        <taxon>Palaeoheterodonta</taxon>
        <taxon>Unionida</taxon>
        <taxon>Unionoidea</taxon>
        <taxon>Unionidae</taxon>
        <taxon>Unioninae</taxon>
        <taxon>Sinanodonta</taxon>
    </lineage>
</organism>